<evidence type="ECO:0000256" key="2">
    <source>
        <dbReference type="ARBA" id="ARBA00022803"/>
    </source>
</evidence>
<dbReference type="EMBL" id="JBDFQZ010000003">
    <property type="protein sequence ID" value="KAK9740334.1"/>
    <property type="molecule type" value="Genomic_DNA"/>
</dbReference>
<feature type="repeat" description="TPR" evidence="3">
    <location>
        <begin position="164"/>
        <end position="197"/>
    </location>
</feature>
<comment type="caution">
    <text evidence="4">The sequence shown here is derived from an EMBL/GenBank/DDBJ whole genome shotgun (WGS) entry which is preliminary data.</text>
</comment>
<proteinExistence type="predicted"/>
<dbReference type="Gene3D" id="1.25.40.10">
    <property type="entry name" value="Tetratricopeptide repeat domain"/>
    <property type="match status" value="3"/>
</dbReference>
<dbReference type="Proteomes" id="UP001443914">
    <property type="component" value="Unassembled WGS sequence"/>
</dbReference>
<evidence type="ECO:0000313" key="5">
    <source>
        <dbReference type="Proteomes" id="UP001443914"/>
    </source>
</evidence>
<dbReference type="SMART" id="SM00028">
    <property type="entry name" value="TPR"/>
    <property type="match status" value="8"/>
</dbReference>
<evidence type="ECO:0008006" key="6">
    <source>
        <dbReference type="Google" id="ProtNLM"/>
    </source>
</evidence>
<accession>A0AAW1LXZ4</accession>
<organism evidence="4 5">
    <name type="scientific">Saponaria officinalis</name>
    <name type="common">Common soapwort</name>
    <name type="synonym">Lychnis saponaria</name>
    <dbReference type="NCBI Taxonomy" id="3572"/>
    <lineage>
        <taxon>Eukaryota</taxon>
        <taxon>Viridiplantae</taxon>
        <taxon>Streptophyta</taxon>
        <taxon>Embryophyta</taxon>
        <taxon>Tracheophyta</taxon>
        <taxon>Spermatophyta</taxon>
        <taxon>Magnoliopsida</taxon>
        <taxon>eudicotyledons</taxon>
        <taxon>Gunneridae</taxon>
        <taxon>Pentapetalae</taxon>
        <taxon>Caryophyllales</taxon>
        <taxon>Caryophyllaceae</taxon>
        <taxon>Caryophylleae</taxon>
        <taxon>Saponaria</taxon>
    </lineage>
</organism>
<dbReference type="PROSITE" id="PS50005">
    <property type="entry name" value="TPR"/>
    <property type="match status" value="3"/>
</dbReference>
<keyword evidence="2 3" id="KW-0802">TPR repeat</keyword>
<protein>
    <recommendedName>
        <fullName evidence="6">Tetratricopeptide repeat protein SKI3</fullName>
    </recommendedName>
</protein>
<sequence>MKFVQEEDYGNSLKFLQQSVESHPDDPSHHFDLGKLLWERGVESREKAAEHFLKAAKLNPQNGEAFKYLGHYYINVDSQRAVKCYQRAVSLDPEDSDAGEALCNLLDKERKESLEVAVCKEASSKSPRAFWACSRLGCLLVHQKKWSEAVQSLQHAIRGYPSSADLWEALGLSYQRLGMYTAAIKSYGRAMELEKSRTFAMVESGNIFLMLGWYRKAIDQFRDALRICSHCVSGQYGLAFGLLALSKECIKQGAFSWASSLLEEASKVAEASTHLASNMSCLWKLHADIKLTYAKSFPWTGENQKSEEAFSSSLLSWKEIRYSAAISANRSNQRALHLAPWQANIYMDVAVAVNLISSVQESQEDELNSWNLAEKMMLGSLLLETGNYEFWMALGCVSGHKALRQHSFIRGLKLDVSLASAWAYLGKLYKEEGENQLGRQAFDRARSIDPSLALPWAGMSAEMITSESSADEAYDSCLRAVQIMPLAEFQIGLAKLARLSSHLLSPEVFGAIRQAVQCAPSYPESHNLCGLVYEARHDYESAVTFYRIARYAWKISALPLPESHLADISVNLARVLCKVGNVLDAVRELEYLKERGLLNVEGLQVYAVSLWNLGKNDLALSAVRDLAMCIPTIKMSSAVAAICLICTLLYSISGAGSAINWILRMPREMLESAKTSFVVSAVDAVDGTNLLQAVVSSSRGSLSSLEETIEMHLLIALSKLIRNGSGSYLNIQSAIDHLRKALHMYPCCSSLRNMLGYILLCREQWGNNHVIRRCCSVGYLDSIKQDFRSACDVIGAEAVACDATACCNMEYSLSTCKYQRAQDPSVMGIMQRWFRLEPWNPHARYFLILGLFQKSLREKYPQHLINVLKRMISTALINPLCLENLFDRYRRFQLLLCSSEICLRAGDVSGCVSYAKEASNLSLPDACIFSAHLQLCRAHAAEDNHTSLSEEYMQCLKLKSQHPVGWISLKLIESRYRPQNVLTASDSGFRDGIIESNGSWNTWLAVYNFFCGLISQQAQDFQRAEEFLAEACSLAASESCFFLCHGVNCMDLAKRQCDPQYITMGIRSLKKALEVSSIRLPFVYYLLAQAEASLGSKAKWERSLCYEWSSWSSGTRPAELYFQMHLLGQHGSEPTSGQDAYGDPQDWILRAIHLNPSCSRYWRILSKYTK</sequence>
<dbReference type="InterPro" id="IPR039226">
    <property type="entry name" value="Ski3/TTC37"/>
</dbReference>
<dbReference type="InterPro" id="IPR019734">
    <property type="entry name" value="TPR_rpt"/>
</dbReference>
<dbReference type="GO" id="GO:0006401">
    <property type="term" value="P:RNA catabolic process"/>
    <property type="evidence" value="ECO:0007669"/>
    <property type="project" value="InterPro"/>
</dbReference>
<dbReference type="PANTHER" id="PTHR15704:SF7">
    <property type="entry name" value="SUPERKILLER COMPLEX PROTEIN 3"/>
    <property type="match status" value="1"/>
</dbReference>
<dbReference type="GO" id="GO:0055087">
    <property type="term" value="C:Ski complex"/>
    <property type="evidence" value="ECO:0007669"/>
    <property type="project" value="InterPro"/>
</dbReference>
<evidence type="ECO:0000256" key="1">
    <source>
        <dbReference type="ARBA" id="ARBA00022737"/>
    </source>
</evidence>
<dbReference type="PANTHER" id="PTHR15704">
    <property type="entry name" value="SUPERKILLER 3 PROTEIN-RELATED"/>
    <property type="match status" value="1"/>
</dbReference>
<dbReference type="AlphaFoldDB" id="A0AAW1LXZ4"/>
<dbReference type="InterPro" id="IPR011990">
    <property type="entry name" value="TPR-like_helical_dom_sf"/>
</dbReference>
<reference evidence="4" key="1">
    <citation type="submission" date="2024-03" db="EMBL/GenBank/DDBJ databases">
        <title>WGS assembly of Saponaria officinalis var. Norfolk2.</title>
        <authorList>
            <person name="Jenkins J."/>
            <person name="Shu S."/>
            <person name="Grimwood J."/>
            <person name="Barry K."/>
            <person name="Goodstein D."/>
            <person name="Schmutz J."/>
            <person name="Leebens-Mack J."/>
            <person name="Osbourn A."/>
        </authorList>
    </citation>
    <scope>NUCLEOTIDE SEQUENCE [LARGE SCALE GENOMIC DNA]</scope>
    <source>
        <strain evidence="4">JIC</strain>
    </source>
</reference>
<dbReference type="Pfam" id="PF13432">
    <property type="entry name" value="TPR_16"/>
    <property type="match status" value="1"/>
</dbReference>
<feature type="repeat" description="TPR" evidence="3">
    <location>
        <begin position="63"/>
        <end position="95"/>
    </location>
</feature>
<keyword evidence="5" id="KW-1185">Reference proteome</keyword>
<evidence type="ECO:0000256" key="3">
    <source>
        <dbReference type="PROSITE-ProRule" id="PRU00339"/>
    </source>
</evidence>
<feature type="repeat" description="TPR" evidence="3">
    <location>
        <begin position="419"/>
        <end position="452"/>
    </location>
</feature>
<dbReference type="SUPFAM" id="SSF48452">
    <property type="entry name" value="TPR-like"/>
    <property type="match status" value="3"/>
</dbReference>
<name>A0AAW1LXZ4_SAPOF</name>
<gene>
    <name evidence="4" type="ORF">RND81_03G027300</name>
</gene>
<keyword evidence="1" id="KW-0677">Repeat</keyword>
<evidence type="ECO:0000313" key="4">
    <source>
        <dbReference type="EMBL" id="KAK9740334.1"/>
    </source>
</evidence>